<feature type="domain" description="Terminase large subunit ribonuclease H-like" evidence="1">
    <location>
        <begin position="236"/>
        <end position="345"/>
    </location>
</feature>
<sequence>MRILIYSDSATKAQGFLTDIKNHIEAKTGRSIFRESFGGIETDPHKGKWNESQIIISLRDAHEKEPTIDTGGIGTTKVGCHYDIIIFDDIVSDVNTTTKDLMDNTFECYQKSLSLLKPGGEVIIIGTRWDFGDLYGRIIAENEDSKEFEIFHRNAEDKTDTGKLLFEDIGLTQEFLDMQRRKQGSYLFSCLYNNSPVDPSTATFKVADFRFYGELEQSPHPLQTGLYKDLYNTCTVDPAGQGEDFTAISVVGTDASLKMYVLDLVNRKLQVNEIVDEVIRLNNKYHFKRVGIESTFYRGMLMKEINLRVQEEQKRLGFHTFAVEEFKTRWRKGEGKHQRILSLQPFHERGDLLFPGKSFERLTGDFSKLAYQMIQYPKAPHDDLIDALSWHVEIINRGGTPKRAGPPKNSAAWLEQQWINRFQERMSRYPARSRRIIQPAFT</sequence>
<evidence type="ECO:0000259" key="1">
    <source>
        <dbReference type="Pfam" id="PF22530"/>
    </source>
</evidence>
<evidence type="ECO:0000313" key="2">
    <source>
        <dbReference type="EMBL" id="QJA81138.1"/>
    </source>
</evidence>
<reference evidence="2" key="1">
    <citation type="submission" date="2020-03" db="EMBL/GenBank/DDBJ databases">
        <title>The deep terrestrial virosphere.</title>
        <authorList>
            <person name="Holmfeldt K."/>
            <person name="Nilsson E."/>
            <person name="Simone D."/>
            <person name="Lopez-Fernandez M."/>
            <person name="Wu X."/>
            <person name="de Brujin I."/>
            <person name="Lundin D."/>
            <person name="Andersson A."/>
            <person name="Bertilsson S."/>
            <person name="Dopson M."/>
        </authorList>
    </citation>
    <scope>NUCLEOTIDE SEQUENCE</scope>
    <source>
        <strain evidence="2">MM415A00584</strain>
    </source>
</reference>
<gene>
    <name evidence="2" type="ORF">MM415A00584_0025</name>
</gene>
<protein>
    <submittedName>
        <fullName evidence="2">Putative terminase</fullName>
    </submittedName>
</protein>
<accession>A0A6M3KI36</accession>
<dbReference type="Pfam" id="PF22530">
    <property type="entry name" value="Terminase-T7_RNaseH-like"/>
    <property type="match status" value="1"/>
</dbReference>
<dbReference type="AlphaFoldDB" id="A0A6M3KI36"/>
<name>A0A6M3KI36_9ZZZZ</name>
<dbReference type="EMBL" id="MT142448">
    <property type="protein sequence ID" value="QJA81138.1"/>
    <property type="molecule type" value="Genomic_DNA"/>
</dbReference>
<dbReference type="InterPro" id="IPR054762">
    <property type="entry name" value="Gp19_RNaseH-like"/>
</dbReference>
<organism evidence="2">
    <name type="scientific">viral metagenome</name>
    <dbReference type="NCBI Taxonomy" id="1070528"/>
    <lineage>
        <taxon>unclassified sequences</taxon>
        <taxon>metagenomes</taxon>
        <taxon>organismal metagenomes</taxon>
    </lineage>
</organism>
<dbReference type="Gene3D" id="3.30.420.240">
    <property type="match status" value="1"/>
</dbReference>
<proteinExistence type="predicted"/>